<dbReference type="Proteomes" id="UP000479190">
    <property type="component" value="Unassembled WGS sequence"/>
</dbReference>
<evidence type="ECO:0000256" key="1">
    <source>
        <dbReference type="SAM" id="MobiDB-lite"/>
    </source>
</evidence>
<feature type="region of interest" description="Disordered" evidence="1">
    <location>
        <begin position="185"/>
        <end position="206"/>
    </location>
</feature>
<accession>A0A6H5I3X6</accession>
<name>A0A6H5I3X6_9HYME</name>
<dbReference type="AlphaFoldDB" id="A0A6H5I3X6"/>
<evidence type="ECO:0000313" key="2">
    <source>
        <dbReference type="EMBL" id="CAB0031922.1"/>
    </source>
</evidence>
<organism evidence="2 3">
    <name type="scientific">Trichogramma brassicae</name>
    <dbReference type="NCBI Taxonomy" id="86971"/>
    <lineage>
        <taxon>Eukaryota</taxon>
        <taxon>Metazoa</taxon>
        <taxon>Ecdysozoa</taxon>
        <taxon>Arthropoda</taxon>
        <taxon>Hexapoda</taxon>
        <taxon>Insecta</taxon>
        <taxon>Pterygota</taxon>
        <taxon>Neoptera</taxon>
        <taxon>Endopterygota</taxon>
        <taxon>Hymenoptera</taxon>
        <taxon>Apocrita</taxon>
        <taxon>Proctotrupomorpha</taxon>
        <taxon>Chalcidoidea</taxon>
        <taxon>Trichogrammatidae</taxon>
        <taxon>Trichogramma</taxon>
    </lineage>
</organism>
<keyword evidence="3" id="KW-1185">Reference proteome</keyword>
<dbReference type="EMBL" id="CADCXV010000661">
    <property type="protein sequence ID" value="CAB0031922.1"/>
    <property type="molecule type" value="Genomic_DNA"/>
</dbReference>
<reference evidence="2 3" key="1">
    <citation type="submission" date="2020-02" db="EMBL/GenBank/DDBJ databases">
        <authorList>
            <person name="Ferguson B K."/>
        </authorList>
    </citation>
    <scope>NUCLEOTIDE SEQUENCE [LARGE SCALE GENOMIC DNA]</scope>
</reference>
<protein>
    <submittedName>
        <fullName evidence="2">Uncharacterized protein</fullName>
    </submittedName>
</protein>
<gene>
    <name evidence="2" type="ORF">TBRA_LOCUS3876</name>
</gene>
<sequence length="304" mass="33944">MEPEKKRKNCADIKLIKDRGVYICRNESRSALTRKAMLMPLRVQVARPRENTTYVIHDINSLRKPSKYTHYDVRCARVQVDGLASAISVPPICVRYLCGAATAALNRSIPHVIRLGGKIGSERLVVRSQPSTRLNFAMRSSWTCLHSTVLPLRRSNQRPTGVTRVQSPSAPQAIAQGVVEAVRARASRDANRSHGRGGSRRDQVADEAARLHEEAAALQQQLYIKVRGARRETAFVHAQFRRFLAAYAHTAAPICRVANTSCSRLYYILGCRSCEARRFQTRASAKRRDDGRLRFAPSELAAAA</sequence>
<evidence type="ECO:0000313" key="3">
    <source>
        <dbReference type="Proteomes" id="UP000479190"/>
    </source>
</evidence>
<proteinExistence type="predicted"/>